<feature type="compositionally biased region" description="Basic and acidic residues" evidence="1">
    <location>
        <begin position="452"/>
        <end position="465"/>
    </location>
</feature>
<gene>
    <name evidence="2" type="ORF">Hamer_G026100</name>
</gene>
<dbReference type="Proteomes" id="UP000747542">
    <property type="component" value="Unassembled WGS sequence"/>
</dbReference>
<keyword evidence="3" id="KW-1185">Reference proteome</keyword>
<feature type="region of interest" description="Disordered" evidence="1">
    <location>
        <begin position="98"/>
        <end position="127"/>
    </location>
</feature>
<reference evidence="2" key="1">
    <citation type="journal article" date="2021" name="Sci. Adv.">
        <title>The American lobster genome reveals insights on longevity, neural, and immune adaptations.</title>
        <authorList>
            <person name="Polinski J.M."/>
            <person name="Zimin A.V."/>
            <person name="Clark K.F."/>
            <person name="Kohn A.B."/>
            <person name="Sadowski N."/>
            <person name="Timp W."/>
            <person name="Ptitsyn A."/>
            <person name="Khanna P."/>
            <person name="Romanova D.Y."/>
            <person name="Williams P."/>
            <person name="Greenwood S.J."/>
            <person name="Moroz L.L."/>
            <person name="Walt D.R."/>
            <person name="Bodnar A.G."/>
        </authorList>
    </citation>
    <scope>NUCLEOTIDE SEQUENCE</scope>
    <source>
        <strain evidence="2">GMGI-L3</strain>
    </source>
</reference>
<sequence>AKNKQHPGSSYYSRNHPGRSTAPPPAEDRQGRGELGPVKQLPTQRGRMWKQPSMSYPSPHHVPEENLIDLRSSEISELYHQSILPLCNQVQRLTNQMEQGVSSPTRSVKMETGVSQSEQRGEPMHKEDSVDIFSQVVAHEMKLKTFSGTPDNLDQINVCEWIVEAKRNIRLLGYKGRVLFMWTVGAQGGHLLTPEPRSRERRSTKVGPSAAKKWTQDHGSVRNCWKGGKWPTLAVGSPPVGVEQVGWSHREWSKDRLVGKTPVTAVKIGGVLVTSLLDSGSEVSLVSETIYRRYFESRGVGLHSPEGLVLKAANGGSIPYLGYMYGKGVATVANVGNSCMWLKRNWHVGVARGADLCPQQKTAESRKLLYDKKARGKALDVGQRVLVRNLHGKGRNKIQDNWYEDIYVVSHVLNEEGSVYRIVPEEGDGASKMGQTYDGDDEDDAGCPVGDPRPDSSENSRHEVDTQSSNEDLDPVADSSSSSSEEESQGGLAVYRNIHPGVRRQQQPLPCVMLLLNLAQGMRCDDDDKLIIRLAGFITGEYFEGWGAPSSQPYPTSSCPAPPSPATIPLDHRLPTSTPRLSYRRGEVVRCVPRVTVQSEGHRAGHRALWCLVTTLTTPPPSHRVIWILVRPFFKVVSTDVFELVFIPECVSFRGTDELVGWLCSLDDRWKAAGHTCTSSHTQPVE</sequence>
<feature type="compositionally biased region" description="Polar residues" evidence="1">
    <location>
        <begin position="1"/>
        <end position="13"/>
    </location>
</feature>
<dbReference type="CDD" id="cd00303">
    <property type="entry name" value="retropepsin_like"/>
    <property type="match status" value="1"/>
</dbReference>
<dbReference type="SUPFAM" id="SSF50630">
    <property type="entry name" value="Acid proteases"/>
    <property type="match status" value="1"/>
</dbReference>
<dbReference type="EMBL" id="JAHLQT010038985">
    <property type="protein sequence ID" value="KAG7156770.1"/>
    <property type="molecule type" value="Genomic_DNA"/>
</dbReference>
<dbReference type="AlphaFoldDB" id="A0A8J5MMJ7"/>
<accession>A0A8J5MMJ7</accession>
<proteinExistence type="predicted"/>
<feature type="region of interest" description="Disordered" evidence="1">
    <location>
        <begin position="1"/>
        <end position="60"/>
    </location>
</feature>
<evidence type="ECO:0000313" key="3">
    <source>
        <dbReference type="Proteomes" id="UP000747542"/>
    </source>
</evidence>
<comment type="caution">
    <text evidence="2">The sequence shown here is derived from an EMBL/GenBank/DDBJ whole genome shotgun (WGS) entry which is preliminary data.</text>
</comment>
<evidence type="ECO:0000313" key="2">
    <source>
        <dbReference type="EMBL" id="KAG7156770.1"/>
    </source>
</evidence>
<protein>
    <submittedName>
        <fullName evidence="2">Uncharacterized protein</fullName>
    </submittedName>
</protein>
<feature type="region of interest" description="Disordered" evidence="1">
    <location>
        <begin position="424"/>
        <end position="491"/>
    </location>
</feature>
<feature type="region of interest" description="Disordered" evidence="1">
    <location>
        <begin position="192"/>
        <end position="213"/>
    </location>
</feature>
<evidence type="ECO:0000256" key="1">
    <source>
        <dbReference type="SAM" id="MobiDB-lite"/>
    </source>
</evidence>
<feature type="non-terminal residue" evidence="2">
    <location>
        <position position="1"/>
    </location>
</feature>
<organism evidence="2 3">
    <name type="scientific">Homarus americanus</name>
    <name type="common">American lobster</name>
    <dbReference type="NCBI Taxonomy" id="6706"/>
    <lineage>
        <taxon>Eukaryota</taxon>
        <taxon>Metazoa</taxon>
        <taxon>Ecdysozoa</taxon>
        <taxon>Arthropoda</taxon>
        <taxon>Crustacea</taxon>
        <taxon>Multicrustacea</taxon>
        <taxon>Malacostraca</taxon>
        <taxon>Eumalacostraca</taxon>
        <taxon>Eucarida</taxon>
        <taxon>Decapoda</taxon>
        <taxon>Pleocyemata</taxon>
        <taxon>Astacidea</taxon>
        <taxon>Nephropoidea</taxon>
        <taxon>Nephropidae</taxon>
        <taxon>Homarus</taxon>
    </lineage>
</organism>
<feature type="non-terminal residue" evidence="2">
    <location>
        <position position="686"/>
    </location>
</feature>
<feature type="region of interest" description="Disordered" evidence="1">
    <location>
        <begin position="553"/>
        <end position="572"/>
    </location>
</feature>
<name>A0A8J5MMJ7_HOMAM</name>
<dbReference type="InterPro" id="IPR021109">
    <property type="entry name" value="Peptidase_aspartic_dom_sf"/>
</dbReference>